<organism evidence="2 3">
    <name type="scientific">Deinococcus xianganensis</name>
    <dbReference type="NCBI Taxonomy" id="1507289"/>
    <lineage>
        <taxon>Bacteria</taxon>
        <taxon>Thermotogati</taxon>
        <taxon>Deinococcota</taxon>
        <taxon>Deinococci</taxon>
        <taxon>Deinococcales</taxon>
        <taxon>Deinococcaceae</taxon>
        <taxon>Deinococcus</taxon>
    </lineage>
</organism>
<dbReference type="Proteomes" id="UP000430519">
    <property type="component" value="Unassembled WGS sequence"/>
</dbReference>
<reference evidence="2 3" key="1">
    <citation type="submission" date="2019-11" db="EMBL/GenBank/DDBJ databases">
        <title>Genome sequence of Deinococcus xianganensis Y35, AI-2 producing algicidal bacterium, isolated from lake water.</title>
        <authorList>
            <person name="Li Y."/>
        </authorList>
    </citation>
    <scope>NUCLEOTIDE SEQUENCE [LARGE SCALE GENOMIC DNA]</scope>
    <source>
        <strain evidence="2 3">Y35</strain>
    </source>
</reference>
<keyword evidence="1" id="KW-0812">Transmembrane</keyword>
<feature type="transmembrane region" description="Helical" evidence="1">
    <location>
        <begin position="12"/>
        <end position="30"/>
    </location>
</feature>
<feature type="transmembrane region" description="Helical" evidence="1">
    <location>
        <begin position="42"/>
        <end position="62"/>
    </location>
</feature>
<gene>
    <name evidence="2" type="ORF">GLX28_07515</name>
</gene>
<comment type="caution">
    <text evidence="2">The sequence shown here is derived from an EMBL/GenBank/DDBJ whole genome shotgun (WGS) entry which is preliminary data.</text>
</comment>
<evidence type="ECO:0000313" key="2">
    <source>
        <dbReference type="EMBL" id="MXV19479.1"/>
    </source>
</evidence>
<evidence type="ECO:0000313" key="3">
    <source>
        <dbReference type="Proteomes" id="UP000430519"/>
    </source>
</evidence>
<dbReference type="RefSeq" id="WP_160978199.1">
    <property type="nucleotide sequence ID" value="NZ_WVHK01000020.1"/>
</dbReference>
<evidence type="ECO:0000256" key="1">
    <source>
        <dbReference type="SAM" id="Phobius"/>
    </source>
</evidence>
<proteinExistence type="predicted"/>
<accession>A0A6I4YAS9</accession>
<feature type="transmembrane region" description="Helical" evidence="1">
    <location>
        <begin position="74"/>
        <end position="94"/>
    </location>
</feature>
<dbReference type="AlphaFoldDB" id="A0A6I4YAS9"/>
<name>A0A6I4YAS9_9DEIO</name>
<keyword evidence="1" id="KW-1133">Transmembrane helix</keyword>
<sequence>MNTILNLGSLGASTGILAAGLIFAYGVWLGRRDTGWRAAQGVLGAVVLGSVLPFLLIQFAPALLSYDSRNLTSLFLLTILNIVGVLVAFLPWLVAGNWLELLRREGPST</sequence>
<keyword evidence="3" id="KW-1185">Reference proteome</keyword>
<keyword evidence="1" id="KW-0472">Membrane</keyword>
<dbReference type="EMBL" id="WVHK01000020">
    <property type="protein sequence ID" value="MXV19479.1"/>
    <property type="molecule type" value="Genomic_DNA"/>
</dbReference>
<protein>
    <submittedName>
        <fullName evidence="2">Uncharacterized protein</fullName>
    </submittedName>
</protein>